<dbReference type="PANTHER" id="PTHR30575">
    <property type="entry name" value="PEPTIDASE M20"/>
    <property type="match status" value="1"/>
</dbReference>
<dbReference type="AlphaFoldDB" id="A0A248TE46"/>
<dbReference type="Gene3D" id="3.40.630.10">
    <property type="entry name" value="Zn peptidases"/>
    <property type="match status" value="1"/>
</dbReference>
<evidence type="ECO:0000313" key="3">
    <source>
        <dbReference type="Proteomes" id="UP000215137"/>
    </source>
</evidence>
<dbReference type="InterPro" id="IPR036264">
    <property type="entry name" value="Bact_exopeptidase_dim_dom"/>
</dbReference>
<dbReference type="PIRSF" id="PIRSF037227">
    <property type="entry name" value="Aminobenzoyl-glu_utiliz_pB"/>
    <property type="match status" value="1"/>
</dbReference>
<dbReference type="PANTHER" id="PTHR30575:SF0">
    <property type="entry name" value="XAA-ARG DIPEPTIDASE"/>
    <property type="match status" value="1"/>
</dbReference>
<dbReference type="GO" id="GO:0005737">
    <property type="term" value="C:cytoplasm"/>
    <property type="evidence" value="ECO:0007669"/>
    <property type="project" value="TreeGrafter"/>
</dbReference>
<keyword evidence="3" id="KW-1185">Reference proteome</keyword>
<dbReference type="GO" id="GO:0016805">
    <property type="term" value="F:dipeptidase activity"/>
    <property type="evidence" value="ECO:0007669"/>
    <property type="project" value="TreeGrafter"/>
</dbReference>
<name>A0A248TE46_9BACI</name>
<dbReference type="RefSeq" id="WP_095370032.1">
    <property type="nucleotide sequence ID" value="NZ_CP022983.1"/>
</dbReference>
<evidence type="ECO:0000313" key="2">
    <source>
        <dbReference type="EMBL" id="ASV66457.1"/>
    </source>
</evidence>
<gene>
    <name evidence="2" type="ORF">CKF48_03420</name>
</gene>
<sequence length="473" mass="51756">MIKEELIDWIKNKEEFFSDMAKDIWNHPQVAYEEEYASNLQKQVLQEAGFDIRENVGGAQTAFVAEYGSGKPVIGILGEFDALPGLSQAVSTNREEIISGGPGHGCGHNLLGTAGVEAVIAMSEAMKTSEINGTIRYYGCPAEEVLSGKTFMAREGVFNDLDCALTWHPGVANFVVNMSMQAMVSVEYQFKGITAHAAGAPHAGRSALDAVELMNVGANYMREHVLDGSRIHYVITNGGLAPNIVPDQASVWYYLRATTKEQVDSMFNRLEKIAQGAALMTETKVEHQVKAYAYNVLPNDTLNKVMLKNMEGVSFSFNQDELNFAEKLVATVDNEVVEMSKKQFGIELEDLLPTDKNHFKHLKGQCIGGSTDVGDVSWITPVGQIMTTCAPVGVQPHSWQATASYGSSIGLKGMHLAAKSMALTLFDLLTDTNLIDVAREEFVKETAGKKYEAAIPDDLRPPSLKSMKELVRM</sequence>
<dbReference type="KEGG" id="bko:CKF48_03420"/>
<dbReference type="Gene3D" id="3.30.70.360">
    <property type="match status" value="1"/>
</dbReference>
<dbReference type="FunFam" id="3.30.70.360:FF:000004">
    <property type="entry name" value="Peptidase M20 domain-containing protein 2"/>
    <property type="match status" value="1"/>
</dbReference>
<protein>
    <submittedName>
        <fullName evidence="2">Amidohydrolase</fullName>
    </submittedName>
</protein>
<dbReference type="InterPro" id="IPR011650">
    <property type="entry name" value="Peptidase_M20_dimer"/>
</dbReference>
<reference evidence="2 3" key="1">
    <citation type="submission" date="2017-08" db="EMBL/GenBank/DDBJ databases">
        <title>Complete Genome Sequence of Bacillus kochii Oregon-R-modENCODE STRAIN BDGP4, isolated from Drosophila melanogaster gut.</title>
        <authorList>
            <person name="Wan K.H."/>
            <person name="Yu C."/>
            <person name="Park S."/>
            <person name="Hammonds A.S."/>
            <person name="Booth B.W."/>
            <person name="Celniker S.E."/>
        </authorList>
    </citation>
    <scope>NUCLEOTIDE SEQUENCE [LARGE SCALE GENOMIC DNA]</scope>
    <source>
        <strain evidence="2 3">BDGP4</strain>
    </source>
</reference>
<evidence type="ECO:0000259" key="1">
    <source>
        <dbReference type="Pfam" id="PF07687"/>
    </source>
</evidence>
<proteinExistence type="predicted"/>
<dbReference type="InterPro" id="IPR052030">
    <property type="entry name" value="Peptidase_M20/M20A_hydrolases"/>
</dbReference>
<keyword evidence="2" id="KW-0378">Hydrolase</keyword>
<dbReference type="NCBIfam" id="TIGR01891">
    <property type="entry name" value="amidohydrolases"/>
    <property type="match status" value="1"/>
</dbReference>
<feature type="domain" description="Peptidase M20 dimerisation" evidence="1">
    <location>
        <begin position="184"/>
        <end position="275"/>
    </location>
</feature>
<dbReference type="GO" id="GO:0071713">
    <property type="term" value="F:para-aminobenzoyl-glutamate hydrolase activity"/>
    <property type="evidence" value="ECO:0007669"/>
    <property type="project" value="TreeGrafter"/>
</dbReference>
<dbReference type="SUPFAM" id="SSF53187">
    <property type="entry name" value="Zn-dependent exopeptidases"/>
    <property type="match status" value="1"/>
</dbReference>
<dbReference type="InterPro" id="IPR017145">
    <property type="entry name" value="Aminobenzoyl-glu_utiliz_pB"/>
</dbReference>
<dbReference type="Proteomes" id="UP000215137">
    <property type="component" value="Chromosome"/>
</dbReference>
<dbReference type="OrthoDB" id="9781032at2"/>
<dbReference type="InterPro" id="IPR017439">
    <property type="entry name" value="Amidohydrolase"/>
</dbReference>
<dbReference type="GO" id="GO:0046657">
    <property type="term" value="P:folic acid catabolic process"/>
    <property type="evidence" value="ECO:0007669"/>
    <property type="project" value="TreeGrafter"/>
</dbReference>
<dbReference type="EMBL" id="CP022983">
    <property type="protein sequence ID" value="ASV66457.1"/>
    <property type="molecule type" value="Genomic_DNA"/>
</dbReference>
<organism evidence="2 3">
    <name type="scientific">Cytobacillus kochii</name>
    <dbReference type="NCBI Taxonomy" id="859143"/>
    <lineage>
        <taxon>Bacteria</taxon>
        <taxon>Bacillati</taxon>
        <taxon>Bacillota</taxon>
        <taxon>Bacilli</taxon>
        <taxon>Bacillales</taxon>
        <taxon>Bacillaceae</taxon>
        <taxon>Cytobacillus</taxon>
    </lineage>
</organism>
<dbReference type="SUPFAM" id="SSF55031">
    <property type="entry name" value="Bacterial exopeptidase dimerisation domain"/>
    <property type="match status" value="1"/>
</dbReference>
<accession>A0A248TE46</accession>
<dbReference type="Pfam" id="PF07687">
    <property type="entry name" value="M20_dimer"/>
    <property type="match status" value="1"/>
</dbReference>